<organism evidence="2 3">
    <name type="scientific">Nocardioides daedukensis</name>
    <dbReference type="NCBI Taxonomy" id="634462"/>
    <lineage>
        <taxon>Bacteria</taxon>
        <taxon>Bacillati</taxon>
        <taxon>Actinomycetota</taxon>
        <taxon>Actinomycetes</taxon>
        <taxon>Propionibacteriales</taxon>
        <taxon>Nocardioidaceae</taxon>
        <taxon>Nocardioides</taxon>
    </lineage>
</organism>
<keyword evidence="3" id="KW-1185">Reference proteome</keyword>
<dbReference type="Pfam" id="PF13577">
    <property type="entry name" value="SnoaL_4"/>
    <property type="match status" value="1"/>
</dbReference>
<dbReference type="SUPFAM" id="SSF54427">
    <property type="entry name" value="NTF2-like"/>
    <property type="match status" value="1"/>
</dbReference>
<dbReference type="InterPro" id="IPR037401">
    <property type="entry name" value="SnoaL-like"/>
</dbReference>
<feature type="domain" description="SnoaL-like" evidence="1">
    <location>
        <begin position="11"/>
        <end position="130"/>
    </location>
</feature>
<dbReference type="RefSeq" id="WP_179502134.1">
    <property type="nucleotide sequence ID" value="NZ_JACCAA010000001.1"/>
</dbReference>
<dbReference type="Proteomes" id="UP000540656">
    <property type="component" value="Unassembled WGS sequence"/>
</dbReference>
<dbReference type="CDD" id="cd00531">
    <property type="entry name" value="NTF2_like"/>
    <property type="match status" value="1"/>
</dbReference>
<dbReference type="AlphaFoldDB" id="A0A7Y9UVU6"/>
<reference evidence="2 3" key="1">
    <citation type="submission" date="2020-07" db="EMBL/GenBank/DDBJ databases">
        <title>Sequencing the genomes of 1000 actinobacteria strains.</title>
        <authorList>
            <person name="Klenk H.-P."/>
        </authorList>
    </citation>
    <scope>NUCLEOTIDE SEQUENCE [LARGE SCALE GENOMIC DNA]</scope>
    <source>
        <strain evidence="2 3">DSM 23819</strain>
    </source>
</reference>
<accession>A0A7Y9UVU6</accession>
<name>A0A7Y9UVU6_9ACTN</name>
<evidence type="ECO:0000313" key="3">
    <source>
        <dbReference type="Proteomes" id="UP000540656"/>
    </source>
</evidence>
<dbReference type="EMBL" id="JACCAA010000001">
    <property type="protein sequence ID" value="NYG59040.1"/>
    <property type="molecule type" value="Genomic_DNA"/>
</dbReference>
<dbReference type="InterPro" id="IPR032710">
    <property type="entry name" value="NTF2-like_dom_sf"/>
</dbReference>
<comment type="caution">
    <text evidence="2">The sequence shown here is derived from an EMBL/GenBank/DDBJ whole genome shotgun (WGS) entry which is preliminary data.</text>
</comment>
<protein>
    <recommendedName>
        <fullName evidence="1">SnoaL-like domain-containing protein</fullName>
    </recommendedName>
</protein>
<evidence type="ECO:0000259" key="1">
    <source>
        <dbReference type="Pfam" id="PF13577"/>
    </source>
</evidence>
<dbReference type="Gene3D" id="3.10.450.50">
    <property type="match status" value="1"/>
</dbReference>
<gene>
    <name evidence="2" type="ORF">BJ980_001963</name>
</gene>
<evidence type="ECO:0000313" key="2">
    <source>
        <dbReference type="EMBL" id="NYG59040.1"/>
    </source>
</evidence>
<sequence length="157" mass="18142">MSATGNDFLARLEATEEIKKLKYRYLRCLDGKDWAGFEACFVPDATGAYAGLEFSDREALVAYMRKNMTEKMVTLHQVHHPEIDVDGDEATGRWYLQDKVIVEEYAFILEGAAFYADRYVRTEDGWRIAHTGYERTYETTSSTADLPSWKLKIKPRH</sequence>
<proteinExistence type="predicted"/>